<evidence type="ECO:0000256" key="3">
    <source>
        <dbReference type="ARBA" id="ARBA00022454"/>
    </source>
</evidence>
<keyword evidence="6" id="KW-0863">Zinc-finger</keyword>
<comment type="subcellular location">
    <subcellularLocation>
        <location evidence="1">Chromosome</location>
    </subcellularLocation>
</comment>
<feature type="region of interest" description="Disordered" evidence="10">
    <location>
        <begin position="470"/>
        <end position="494"/>
    </location>
</feature>
<accession>A0A5E4MIZ1</accession>
<dbReference type="GO" id="GO:0009411">
    <property type="term" value="P:response to UV"/>
    <property type="evidence" value="ECO:0007669"/>
    <property type="project" value="InterPro"/>
</dbReference>
<dbReference type="PANTHER" id="PTHR28670:SF1">
    <property type="entry name" value="UV-STIMULATED SCAFFOLD PROTEIN A"/>
    <property type="match status" value="1"/>
</dbReference>
<evidence type="ECO:0000256" key="8">
    <source>
        <dbReference type="ARBA" id="ARBA00023054"/>
    </source>
</evidence>
<keyword evidence="13" id="KW-1185">Reference proteome</keyword>
<comment type="similarity">
    <text evidence="2">Belongs to the UVSSA family.</text>
</comment>
<dbReference type="PANTHER" id="PTHR28670">
    <property type="entry name" value="UV-STIMULATED SCAFFOLD PROTEIN A"/>
    <property type="match status" value="1"/>
</dbReference>
<dbReference type="Pfam" id="PF20867">
    <property type="entry name" value="UVSSA_N"/>
    <property type="match status" value="1"/>
</dbReference>
<keyword evidence="4" id="KW-0479">Metal-binding</keyword>
<protein>
    <recommendedName>
        <fullName evidence="11">UV-stimulated scaffold protein A C-terminal domain-containing protein</fullName>
    </recommendedName>
</protein>
<keyword evidence="9" id="KW-0234">DNA repair</keyword>
<gene>
    <name evidence="12" type="ORF">CINCED_3A015008</name>
</gene>
<dbReference type="Proteomes" id="UP000325440">
    <property type="component" value="Unassembled WGS sequence"/>
</dbReference>
<proteinExistence type="inferred from homology"/>
<feature type="domain" description="UV-stimulated scaffold protein A C-terminal" evidence="11">
    <location>
        <begin position="324"/>
        <end position="433"/>
    </location>
</feature>
<evidence type="ECO:0000256" key="4">
    <source>
        <dbReference type="ARBA" id="ARBA00022723"/>
    </source>
</evidence>
<dbReference type="OrthoDB" id="5594015at2759"/>
<dbReference type="Pfam" id="PF09740">
    <property type="entry name" value="DUF2043"/>
    <property type="match status" value="1"/>
</dbReference>
<keyword evidence="3" id="KW-0158">Chromosome</keyword>
<dbReference type="InterPro" id="IPR049408">
    <property type="entry name" value="UVSSA_N_a-solenoid_rpt"/>
</dbReference>
<dbReference type="GO" id="GO:0008270">
    <property type="term" value="F:zinc ion binding"/>
    <property type="evidence" value="ECO:0007669"/>
    <property type="project" value="UniProtKB-KW"/>
</dbReference>
<dbReference type="GO" id="GO:0005694">
    <property type="term" value="C:chromosome"/>
    <property type="evidence" value="ECO:0007669"/>
    <property type="project" value="UniProtKB-SubCell"/>
</dbReference>
<keyword evidence="5" id="KW-0227">DNA damage</keyword>
<evidence type="ECO:0000313" key="13">
    <source>
        <dbReference type="Proteomes" id="UP000325440"/>
    </source>
</evidence>
<evidence type="ECO:0000256" key="1">
    <source>
        <dbReference type="ARBA" id="ARBA00004286"/>
    </source>
</evidence>
<evidence type="ECO:0000256" key="10">
    <source>
        <dbReference type="SAM" id="MobiDB-lite"/>
    </source>
</evidence>
<dbReference type="InterPro" id="IPR049431">
    <property type="entry name" value="UVSSA_C"/>
</dbReference>
<evidence type="ECO:0000259" key="11">
    <source>
        <dbReference type="Pfam" id="PF09740"/>
    </source>
</evidence>
<keyword evidence="8" id="KW-0175">Coiled coil</keyword>
<dbReference type="InterPro" id="IPR018610">
    <property type="entry name" value="UVSSA"/>
</dbReference>
<dbReference type="GO" id="GO:0000993">
    <property type="term" value="F:RNA polymerase II complex binding"/>
    <property type="evidence" value="ECO:0007669"/>
    <property type="project" value="TreeGrafter"/>
</dbReference>
<evidence type="ECO:0000256" key="9">
    <source>
        <dbReference type="ARBA" id="ARBA00023204"/>
    </source>
</evidence>
<evidence type="ECO:0000256" key="7">
    <source>
        <dbReference type="ARBA" id="ARBA00022833"/>
    </source>
</evidence>
<sequence length="539" mass="62407">MIVDFSVLLKLTVNIDTERSLPPPKKFAADLELFAIRCFKEWNDEFGKDFKDEFNFVFKYLNKYKKIDFESMTVRSVAEARRLEDREQRRRRFDEEKLKKIESDINEFEPEMMIAAKTLDSCLELLIPTPEEFSIPRVEADEALSGFEGLPMTGQEKFDSDEDDRRRETGIIDPVAHSVTVTLKPDFRMRVKKTEDNLTVIENANEQVKLISNKYLPKIKKWLQDISKISTNRGELLKRTIELKRRLTDLTNRENKITYYEDDDEYSSDSDMEVVPQSSADDLLVLQCLSKSTDHDDTQIGDNGDSIGGSFERAKNPTADKVAEVPKLPFDIDLYHWEDDHLAAPRILPTNQDGHSFWSSNSVMDTDCDGIILPGGSANLRTRVIEFTGKFEKIDRQCRTPLPSGKLCPREDRFKCPFHGRIVPRDELGKVINPEDENILEKEKKQSIPDWQDPQLLRDIQHQTGVDLTIPKKGSRKKNKKQSNLTDLKKEMDTPRARLEKKVFKKSSVKKVAKILDGMDQRKFRDKFGDQFNYIHDTA</sequence>
<dbReference type="GO" id="GO:0006283">
    <property type="term" value="P:transcription-coupled nucleotide-excision repair"/>
    <property type="evidence" value="ECO:0007669"/>
    <property type="project" value="TreeGrafter"/>
</dbReference>
<organism evidence="12 13">
    <name type="scientific">Cinara cedri</name>
    <dbReference type="NCBI Taxonomy" id="506608"/>
    <lineage>
        <taxon>Eukaryota</taxon>
        <taxon>Metazoa</taxon>
        <taxon>Ecdysozoa</taxon>
        <taxon>Arthropoda</taxon>
        <taxon>Hexapoda</taxon>
        <taxon>Insecta</taxon>
        <taxon>Pterygota</taxon>
        <taxon>Neoptera</taxon>
        <taxon>Paraneoptera</taxon>
        <taxon>Hemiptera</taxon>
        <taxon>Sternorrhyncha</taxon>
        <taxon>Aphidomorpha</taxon>
        <taxon>Aphidoidea</taxon>
        <taxon>Aphididae</taxon>
        <taxon>Lachninae</taxon>
        <taxon>Cinara</taxon>
    </lineage>
</organism>
<name>A0A5E4MIZ1_9HEMI</name>
<evidence type="ECO:0000313" key="12">
    <source>
        <dbReference type="EMBL" id="VVC32195.1"/>
    </source>
</evidence>
<evidence type="ECO:0000256" key="5">
    <source>
        <dbReference type="ARBA" id="ARBA00022763"/>
    </source>
</evidence>
<dbReference type="EMBL" id="CABPRJ010000953">
    <property type="protein sequence ID" value="VVC32195.1"/>
    <property type="molecule type" value="Genomic_DNA"/>
</dbReference>
<evidence type="ECO:0000256" key="6">
    <source>
        <dbReference type="ARBA" id="ARBA00022771"/>
    </source>
</evidence>
<evidence type="ECO:0000256" key="2">
    <source>
        <dbReference type="ARBA" id="ARBA00009240"/>
    </source>
</evidence>
<reference evidence="12 13" key="1">
    <citation type="submission" date="2019-08" db="EMBL/GenBank/DDBJ databases">
        <authorList>
            <person name="Alioto T."/>
            <person name="Alioto T."/>
            <person name="Gomez Garrido J."/>
        </authorList>
    </citation>
    <scope>NUCLEOTIDE SEQUENCE [LARGE SCALE GENOMIC DNA]</scope>
</reference>
<keyword evidence="7" id="KW-0862">Zinc</keyword>
<dbReference type="AlphaFoldDB" id="A0A5E4MIZ1"/>